<evidence type="ECO:0000256" key="3">
    <source>
        <dbReference type="ARBA" id="ARBA00022630"/>
    </source>
</evidence>
<proteinExistence type="inferred from homology"/>
<feature type="domain" description="Alpha-glycerophosphate oxidase C-terminal" evidence="7">
    <location>
        <begin position="548"/>
        <end position="596"/>
    </location>
</feature>
<dbReference type="GO" id="GO:0005739">
    <property type="term" value="C:mitochondrion"/>
    <property type="evidence" value="ECO:0007669"/>
    <property type="project" value="TreeGrafter"/>
</dbReference>
<dbReference type="GO" id="GO:0006072">
    <property type="term" value="P:glycerol-3-phosphate metabolic process"/>
    <property type="evidence" value="ECO:0007669"/>
    <property type="project" value="InterPro"/>
</dbReference>
<dbReference type="PANTHER" id="PTHR11985">
    <property type="entry name" value="GLYCEROL-3-PHOSPHATE DEHYDROGENASE"/>
    <property type="match status" value="1"/>
</dbReference>
<dbReference type="InterPro" id="IPR036188">
    <property type="entry name" value="FAD/NAD-bd_sf"/>
</dbReference>
<dbReference type="Pfam" id="PF01266">
    <property type="entry name" value="DAO"/>
    <property type="match status" value="1"/>
</dbReference>
<comment type="caution">
    <text evidence="8">The sequence shown here is derived from an EMBL/GenBank/DDBJ whole genome shotgun (WGS) entry which is preliminary data.</text>
</comment>
<comment type="similarity">
    <text evidence="2">Belongs to the FAD-dependent glycerol-3-phosphate dehydrogenase family.</text>
</comment>
<dbReference type="Gene3D" id="3.50.50.60">
    <property type="entry name" value="FAD/NAD(P)-binding domain"/>
    <property type="match status" value="1"/>
</dbReference>
<reference evidence="8 9" key="1">
    <citation type="submission" date="2013-07" db="EMBL/GenBank/DDBJ databases">
        <authorList>
            <person name="Stoco P.H."/>
            <person name="Wagner G."/>
            <person name="Gerber A."/>
            <person name="Zaha A."/>
            <person name="Thompson C."/>
            <person name="Bartholomeu D.C."/>
            <person name="Luckemeyer D.D."/>
            <person name="Bahia D."/>
            <person name="Loreto E."/>
            <person name="Prestes E.B."/>
            <person name="Lima F.M."/>
            <person name="Rodrigues-Luiz G."/>
            <person name="Vallejo G.A."/>
            <person name="Filho J.F."/>
            <person name="Monteiro K.M."/>
            <person name="Tyler K.M."/>
            <person name="de Almeida L.G."/>
            <person name="Ortiz M.F."/>
            <person name="Siervo M.A."/>
            <person name="de Moraes M.H."/>
            <person name="Cunha O.L."/>
            <person name="Mendonca-Neto R."/>
            <person name="Silva R."/>
            <person name="Teixeira S.M."/>
            <person name="Murta S.M."/>
            <person name="Sincero T.C."/>
            <person name="Mendes T.A."/>
            <person name="Urmenyi T.P."/>
            <person name="Silva V.G."/>
            <person name="da Rocha W.D."/>
            <person name="Andersson B."/>
            <person name="Romanha A.J."/>
            <person name="Steindel M."/>
            <person name="de Vasconcelos A.T."/>
            <person name="Grisard E.C."/>
        </authorList>
    </citation>
    <scope>NUCLEOTIDE SEQUENCE [LARGE SCALE GENOMIC DNA]</scope>
    <source>
        <strain evidence="8 9">SC58</strain>
    </source>
</reference>
<keyword evidence="4" id="KW-0274">FAD</keyword>
<dbReference type="AlphaFoldDB" id="A0A061JCZ4"/>
<dbReference type="Gene3D" id="1.10.8.870">
    <property type="entry name" value="Alpha-glycerophosphate oxidase, cap domain"/>
    <property type="match status" value="1"/>
</dbReference>
<keyword evidence="3" id="KW-0285">Flavoprotein</keyword>
<evidence type="ECO:0000313" key="9">
    <source>
        <dbReference type="Proteomes" id="UP000031737"/>
    </source>
</evidence>
<evidence type="ECO:0000256" key="5">
    <source>
        <dbReference type="ARBA" id="ARBA00023002"/>
    </source>
</evidence>
<evidence type="ECO:0000259" key="6">
    <source>
        <dbReference type="Pfam" id="PF01266"/>
    </source>
</evidence>
<dbReference type="GO" id="GO:0004368">
    <property type="term" value="F:glycerol-3-phosphate dehydrogenase (quinone) activity"/>
    <property type="evidence" value="ECO:0007669"/>
    <property type="project" value="InterPro"/>
</dbReference>
<dbReference type="OrthoDB" id="264015at2759"/>
<keyword evidence="5" id="KW-0560">Oxidoreductase</keyword>
<protein>
    <submittedName>
        <fullName evidence="8">Glycerol-3-phosphate dehydrogenase (FAD-dependent)</fullName>
    </submittedName>
</protein>
<dbReference type="EMBL" id="AUPL01000244">
    <property type="protein sequence ID" value="ESL11996.1"/>
    <property type="molecule type" value="Genomic_DNA"/>
</dbReference>
<evidence type="ECO:0000256" key="4">
    <source>
        <dbReference type="ARBA" id="ARBA00022827"/>
    </source>
</evidence>
<dbReference type="PANTHER" id="PTHR11985:SF11">
    <property type="entry name" value="DEHYDROGENASE (FAD-DEPENDENT), PUTATIVE-RELATED"/>
    <property type="match status" value="1"/>
</dbReference>
<dbReference type="SUPFAM" id="SSF51905">
    <property type="entry name" value="FAD/NAD(P)-binding domain"/>
    <property type="match status" value="1"/>
</dbReference>
<feature type="domain" description="FAD dependent oxidoreductase" evidence="6">
    <location>
        <begin position="68"/>
        <end position="488"/>
    </location>
</feature>
<name>A0A061JCZ4_TRYRA</name>
<accession>A0A061JCZ4</accession>
<dbReference type="Pfam" id="PF16901">
    <property type="entry name" value="DAO_C"/>
    <property type="match status" value="1"/>
</dbReference>
<dbReference type="InterPro" id="IPR000447">
    <property type="entry name" value="G3P_DH_FAD-dep"/>
</dbReference>
<keyword evidence="9" id="KW-1185">Reference proteome</keyword>
<dbReference type="InterPro" id="IPR031656">
    <property type="entry name" value="DAO_C"/>
</dbReference>
<dbReference type="PRINTS" id="PR01001">
    <property type="entry name" value="FADG3PDH"/>
</dbReference>
<dbReference type="InterPro" id="IPR038299">
    <property type="entry name" value="DAO_C_sf"/>
</dbReference>
<evidence type="ECO:0000313" key="8">
    <source>
        <dbReference type="EMBL" id="ESL11996.1"/>
    </source>
</evidence>
<organism evidence="8 9">
    <name type="scientific">Trypanosoma rangeli SC58</name>
    <dbReference type="NCBI Taxonomy" id="429131"/>
    <lineage>
        <taxon>Eukaryota</taxon>
        <taxon>Discoba</taxon>
        <taxon>Euglenozoa</taxon>
        <taxon>Kinetoplastea</taxon>
        <taxon>Metakinetoplastina</taxon>
        <taxon>Trypanosomatida</taxon>
        <taxon>Trypanosomatidae</taxon>
        <taxon>Trypanosoma</taxon>
        <taxon>Herpetosoma</taxon>
    </lineage>
</organism>
<dbReference type="Proteomes" id="UP000031737">
    <property type="component" value="Unassembled WGS sequence"/>
</dbReference>
<dbReference type="InterPro" id="IPR006076">
    <property type="entry name" value="FAD-dep_OxRdtase"/>
</dbReference>
<dbReference type="Gene3D" id="3.30.9.10">
    <property type="entry name" value="D-Amino Acid Oxidase, subunit A, domain 2"/>
    <property type="match status" value="1"/>
</dbReference>
<dbReference type="VEuPathDB" id="TriTrypDB:TRSC58_00244"/>
<comment type="cofactor">
    <cofactor evidence="1">
        <name>FAD</name>
        <dbReference type="ChEBI" id="CHEBI:57692"/>
    </cofactor>
</comment>
<evidence type="ECO:0000256" key="2">
    <source>
        <dbReference type="ARBA" id="ARBA00007330"/>
    </source>
</evidence>
<evidence type="ECO:0000259" key="7">
    <source>
        <dbReference type="Pfam" id="PF16901"/>
    </source>
</evidence>
<gene>
    <name evidence="8" type="ORF">TRSC58_00244</name>
</gene>
<sequence>MGRRSRRFAVRVVAVGVAFVSSWALYHRWQLRRSAVTSLSVDAAMKHPLSHAAKLGLLASSAKDEPFDVLIVGGGATGLYTAVDAAQRGLRVALVDADDFGAGCSGTSPPLIPGAFPYFQRALRQRDLLWLRRGVEAWRALTVWSNVAPGLVRSDVSTLIPSSHILELMELTTAAVIAMLFSPFLGVWRPFHFVRGDALRTEGHETENEVQGGVILRDTLLDGNAACVALARTAEALGAVVLNYASVTSIAEVKATPGVKGHANFAVVVNDVSAPKGVGASASPEVTVYTRSIVNCAGSWVDEVRQLMPTHATDAVPSVVARHQVRSYFVLPRSAVHPVKPKNKHSRFDADALLPSPTSYSFASVMLLPWFDDCVLIGPSISSLPRLSSKSYAVAPTTVLTLVDTASNRGYDVHGVFRSQRRHLCHALQLSGVNIDEDRVLSCLSSIVPVLAPPSSVPWTGDVFMENCHISAGKQYPNVVHVYGGTLGFARDTAEKVVHRLLHDSGAFTTTETTLLRPCQTKRLALVGAQSGDAGGDDISPVTRLQRIVRDEYAVRVLDVVARRRRTAYSSPAEALTALPAVAEVMRRELGWTTERTQTELDLARAFIRSISVA</sequence>
<evidence type="ECO:0000256" key="1">
    <source>
        <dbReference type="ARBA" id="ARBA00001974"/>
    </source>
</evidence>